<evidence type="ECO:0000256" key="4">
    <source>
        <dbReference type="ARBA" id="ARBA00023163"/>
    </source>
</evidence>
<feature type="region of interest" description="Disordered" evidence="7">
    <location>
        <begin position="146"/>
        <end position="204"/>
    </location>
</feature>
<keyword evidence="9" id="KW-1185">Reference proteome</keyword>
<dbReference type="NCBIfam" id="TIGR01557">
    <property type="entry name" value="myb_SHAQKYF"/>
    <property type="match status" value="1"/>
</dbReference>
<accession>A0ABM3H7F4</accession>
<gene>
    <name evidence="10" type="primary">LOC115740282</name>
</gene>
<dbReference type="PANTHER" id="PTHR43874">
    <property type="entry name" value="TWO-COMPONENT RESPONSE REGULATOR"/>
    <property type="match status" value="1"/>
</dbReference>
<keyword evidence="4" id="KW-0804">Transcription</keyword>
<dbReference type="PANTHER" id="PTHR43874:SF67">
    <property type="entry name" value="TWO-COMPONENT RESPONSE REGULATOR ARR2"/>
    <property type="match status" value="1"/>
</dbReference>
<dbReference type="RefSeq" id="XP_048132529.1">
    <property type="nucleotide sequence ID" value="XM_048276572.1"/>
</dbReference>
<evidence type="ECO:0000259" key="8">
    <source>
        <dbReference type="PROSITE" id="PS50110"/>
    </source>
</evidence>
<evidence type="ECO:0000256" key="7">
    <source>
        <dbReference type="SAM" id="MobiDB-lite"/>
    </source>
</evidence>
<dbReference type="InterPro" id="IPR006447">
    <property type="entry name" value="Myb_dom_plants"/>
</dbReference>
<dbReference type="Gene3D" id="3.40.50.2300">
    <property type="match status" value="1"/>
</dbReference>
<dbReference type="InterPro" id="IPR011006">
    <property type="entry name" value="CheY-like_superfamily"/>
</dbReference>
<evidence type="ECO:0000256" key="2">
    <source>
        <dbReference type="ARBA" id="ARBA00023012"/>
    </source>
</evidence>
<dbReference type="Pfam" id="PF00072">
    <property type="entry name" value="Response_reg"/>
    <property type="match status" value="1"/>
</dbReference>
<reference evidence="9" key="1">
    <citation type="submission" date="2025-05" db="UniProtKB">
        <authorList>
            <consortium name="RefSeq"/>
        </authorList>
    </citation>
    <scope>NUCLEOTIDE SEQUENCE [LARGE SCALE GENOMIC DNA]</scope>
</reference>
<dbReference type="GeneID" id="115740282"/>
<reference evidence="10" key="2">
    <citation type="submission" date="2025-08" db="UniProtKB">
        <authorList>
            <consortium name="RefSeq"/>
        </authorList>
    </citation>
    <scope>IDENTIFICATION</scope>
    <source>
        <tissue evidence="10">Leaf</tissue>
    </source>
</reference>
<feature type="compositionally biased region" description="Low complexity" evidence="7">
    <location>
        <begin position="159"/>
        <end position="171"/>
    </location>
</feature>
<organism evidence="9 10">
    <name type="scientific">Rhodamnia argentea</name>
    <dbReference type="NCBI Taxonomy" id="178133"/>
    <lineage>
        <taxon>Eukaryota</taxon>
        <taxon>Viridiplantae</taxon>
        <taxon>Streptophyta</taxon>
        <taxon>Embryophyta</taxon>
        <taxon>Tracheophyta</taxon>
        <taxon>Spermatophyta</taxon>
        <taxon>Magnoliopsida</taxon>
        <taxon>eudicotyledons</taxon>
        <taxon>Gunneridae</taxon>
        <taxon>Pentapetalae</taxon>
        <taxon>rosids</taxon>
        <taxon>malvids</taxon>
        <taxon>Myrtales</taxon>
        <taxon>Myrtaceae</taxon>
        <taxon>Myrtoideae</taxon>
        <taxon>Myrteae</taxon>
        <taxon>Australasian group</taxon>
        <taxon>Rhodamnia</taxon>
    </lineage>
</organism>
<name>A0ABM3H7F4_9MYRT</name>
<dbReference type="InterPro" id="IPR045279">
    <property type="entry name" value="ARR-like"/>
</dbReference>
<sequence>MEGVTRNENSNVSSEDDDRFPEGLRVLVVDDNVTYLHLLEKMLQDCSYRVTKCQRGEEALALIRENRGRFDIVLTDVHMPGMDGLQLLAEIANMDITLPVVMFSSDHEKDTVVKGVKGGARDFLVKPIRSDTLKILWRHVLRSNPSSRNNSTKELEMPHLLTTSSSNNTHSQAENEEENSKSLKRSSEDEADQGQTKSGAKKPRIVWTPELSQMFIMAVNSLGDDNAKPKKILQIMRKMTGLPHLTRQHVSSHLQKYRRNSNKIGEASEHQSAESSLINGPGFADLTCSPPPSSPLIGSSRMQNCVASAQYPSRVMSIARRQQCTSCSTRMHNLVEFLDNEALPPQPLVPLQQPNPLLENYGPQSAQCPSYAHAPSLGFTSPMKNNTHPVVHNQSDNSFIMQMFQTPSNMQIIDEAAATGHHLSTTTHPHPLQSQISEQDIQSLCSSTPHTASELGLPIAFGTIGPRENESCGSNIKEEFCSRNNYNPVAEDCQAYVNEAIFADMLDQVS</sequence>
<dbReference type="InterPro" id="IPR001789">
    <property type="entry name" value="Sig_transdc_resp-reg_receiver"/>
</dbReference>
<dbReference type="CDD" id="cd17584">
    <property type="entry name" value="REC_typeB_ARR-like"/>
    <property type="match status" value="1"/>
</dbReference>
<comment type="subcellular location">
    <subcellularLocation>
        <location evidence="1">Nucleus</location>
    </subcellularLocation>
</comment>
<proteinExistence type="predicted"/>
<dbReference type="PROSITE" id="PS50110">
    <property type="entry name" value="RESPONSE_REGULATORY"/>
    <property type="match status" value="1"/>
</dbReference>
<keyword evidence="3" id="KW-0805">Transcription regulation</keyword>
<dbReference type="Proteomes" id="UP000827889">
    <property type="component" value="Chromosome 1"/>
</dbReference>
<evidence type="ECO:0000256" key="6">
    <source>
        <dbReference type="PROSITE-ProRule" id="PRU00169"/>
    </source>
</evidence>
<feature type="modified residue" description="4-aspartylphosphate" evidence="6">
    <location>
        <position position="76"/>
    </location>
</feature>
<dbReference type="SUPFAM" id="SSF46689">
    <property type="entry name" value="Homeodomain-like"/>
    <property type="match status" value="1"/>
</dbReference>
<dbReference type="InterPro" id="IPR009057">
    <property type="entry name" value="Homeodomain-like_sf"/>
</dbReference>
<evidence type="ECO:0000256" key="3">
    <source>
        <dbReference type="ARBA" id="ARBA00023015"/>
    </source>
</evidence>
<evidence type="ECO:0000313" key="9">
    <source>
        <dbReference type="Proteomes" id="UP000827889"/>
    </source>
</evidence>
<keyword evidence="6" id="KW-0597">Phosphoprotein</keyword>
<feature type="domain" description="Response regulatory" evidence="8">
    <location>
        <begin position="25"/>
        <end position="141"/>
    </location>
</feature>
<evidence type="ECO:0000313" key="10">
    <source>
        <dbReference type="RefSeq" id="XP_048132529.1"/>
    </source>
</evidence>
<feature type="compositionally biased region" description="Basic and acidic residues" evidence="7">
    <location>
        <begin position="178"/>
        <end position="188"/>
    </location>
</feature>
<protein>
    <submittedName>
        <fullName evidence="10">Two-component response regulator ARR1-like</fullName>
    </submittedName>
</protein>
<dbReference type="Gene3D" id="1.10.10.60">
    <property type="entry name" value="Homeodomain-like"/>
    <property type="match status" value="1"/>
</dbReference>
<evidence type="ECO:0000256" key="1">
    <source>
        <dbReference type="ARBA" id="ARBA00004123"/>
    </source>
</evidence>
<keyword evidence="2" id="KW-0902">Two-component regulatory system</keyword>
<keyword evidence="5" id="KW-0539">Nucleus</keyword>
<dbReference type="SUPFAM" id="SSF52172">
    <property type="entry name" value="CheY-like"/>
    <property type="match status" value="1"/>
</dbReference>
<evidence type="ECO:0000256" key="5">
    <source>
        <dbReference type="ARBA" id="ARBA00023242"/>
    </source>
</evidence>
<dbReference type="SMART" id="SM00448">
    <property type="entry name" value="REC"/>
    <property type="match status" value="1"/>
</dbReference>